<dbReference type="EMBL" id="LAZR01013497">
    <property type="protein sequence ID" value="KKM21702.1"/>
    <property type="molecule type" value="Genomic_DNA"/>
</dbReference>
<gene>
    <name evidence="1" type="ORF">LCGC14_1632750</name>
</gene>
<comment type="caution">
    <text evidence="1">The sequence shown here is derived from an EMBL/GenBank/DDBJ whole genome shotgun (WGS) entry which is preliminary data.</text>
</comment>
<proteinExistence type="predicted"/>
<protein>
    <submittedName>
        <fullName evidence="1">Uncharacterized protein</fullName>
    </submittedName>
</protein>
<name>A0A0F9I2E2_9ZZZZ</name>
<sequence>MTTLATRLDGLPYEISWRGQSYLVPSSLTLNRNISLGIYKNPAEETVHPESSDSWFQLLGLLPPLDMKK</sequence>
<reference evidence="1" key="1">
    <citation type="journal article" date="2015" name="Nature">
        <title>Complex archaea that bridge the gap between prokaryotes and eukaryotes.</title>
        <authorList>
            <person name="Spang A."/>
            <person name="Saw J.H."/>
            <person name="Jorgensen S.L."/>
            <person name="Zaremba-Niedzwiedzka K."/>
            <person name="Martijn J."/>
            <person name="Lind A.E."/>
            <person name="van Eijk R."/>
            <person name="Schleper C."/>
            <person name="Guy L."/>
            <person name="Ettema T.J."/>
        </authorList>
    </citation>
    <scope>NUCLEOTIDE SEQUENCE</scope>
</reference>
<organism evidence="1">
    <name type="scientific">marine sediment metagenome</name>
    <dbReference type="NCBI Taxonomy" id="412755"/>
    <lineage>
        <taxon>unclassified sequences</taxon>
        <taxon>metagenomes</taxon>
        <taxon>ecological metagenomes</taxon>
    </lineage>
</organism>
<evidence type="ECO:0000313" key="1">
    <source>
        <dbReference type="EMBL" id="KKM21702.1"/>
    </source>
</evidence>
<accession>A0A0F9I2E2</accession>
<dbReference type="AlphaFoldDB" id="A0A0F9I2E2"/>